<proteinExistence type="predicted"/>
<reference evidence="2 4" key="1">
    <citation type="journal article" date="2020" name="Stud. Mycol.">
        <title>101 Dothideomycetes genomes: a test case for predicting lifestyles and emergence of pathogens.</title>
        <authorList>
            <person name="Haridas S."/>
            <person name="Albert R."/>
            <person name="Binder M."/>
            <person name="Bloem J."/>
            <person name="Labutti K."/>
            <person name="Salamov A."/>
            <person name="Andreopoulos B."/>
            <person name="Baker S."/>
            <person name="Barry K."/>
            <person name="Bills G."/>
            <person name="Bluhm B."/>
            <person name="Cannon C."/>
            <person name="Castanera R."/>
            <person name="Culley D."/>
            <person name="Daum C."/>
            <person name="Ezra D."/>
            <person name="Gonzalez J."/>
            <person name="Henrissat B."/>
            <person name="Kuo A."/>
            <person name="Liang C."/>
            <person name="Lipzen A."/>
            <person name="Lutzoni F."/>
            <person name="Magnuson J."/>
            <person name="Mondo S."/>
            <person name="Nolan M."/>
            <person name="Ohm R."/>
            <person name="Pangilinan J."/>
            <person name="Park H.-J."/>
            <person name="Ramirez L."/>
            <person name="Alfaro M."/>
            <person name="Sun H."/>
            <person name="Tritt A."/>
            <person name="Yoshinaga Y."/>
            <person name="Zwiers L.-H."/>
            <person name="Turgeon B."/>
            <person name="Goodwin S."/>
            <person name="Spatafora J."/>
            <person name="Crous P."/>
            <person name="Grigoriev I."/>
        </authorList>
    </citation>
    <scope>NUCLEOTIDE SEQUENCE</scope>
    <source>
        <strain evidence="2 4">CBS 304.34</strain>
    </source>
</reference>
<accession>A0A6A6YLQ8</accession>
<evidence type="ECO:0000313" key="4">
    <source>
        <dbReference type="RefSeq" id="XP_033575879.1"/>
    </source>
</evidence>
<feature type="transmembrane region" description="Helical" evidence="1">
    <location>
        <begin position="6"/>
        <end position="24"/>
    </location>
</feature>
<reference evidence="4" key="3">
    <citation type="submission" date="2025-04" db="UniProtKB">
        <authorList>
            <consortium name="RefSeq"/>
        </authorList>
    </citation>
    <scope>IDENTIFICATION</scope>
    <source>
        <strain evidence="4">CBS 304.34</strain>
    </source>
</reference>
<reference evidence="4" key="2">
    <citation type="submission" date="2020-04" db="EMBL/GenBank/DDBJ databases">
        <authorList>
            <consortium name="NCBI Genome Project"/>
        </authorList>
    </citation>
    <scope>NUCLEOTIDE SEQUENCE</scope>
    <source>
        <strain evidence="4">CBS 304.34</strain>
    </source>
</reference>
<keyword evidence="1" id="KW-0812">Transmembrane</keyword>
<dbReference type="AlphaFoldDB" id="A0A6A6YLQ8"/>
<dbReference type="EMBL" id="MU003702">
    <property type="protein sequence ID" value="KAF2808915.1"/>
    <property type="molecule type" value="Genomic_DNA"/>
</dbReference>
<name>A0A6A6YLQ8_9PEZI</name>
<gene>
    <name evidence="2 4" type="ORF">BDZ99DRAFT_463774</name>
</gene>
<evidence type="ECO:0000313" key="3">
    <source>
        <dbReference type="Proteomes" id="UP000504636"/>
    </source>
</evidence>
<protein>
    <submittedName>
        <fullName evidence="2 4">Uncharacterized protein</fullName>
    </submittedName>
</protein>
<dbReference type="GeneID" id="54461039"/>
<dbReference type="Proteomes" id="UP000504636">
    <property type="component" value="Unplaced"/>
</dbReference>
<organism evidence="2">
    <name type="scientific">Mytilinidion resinicola</name>
    <dbReference type="NCBI Taxonomy" id="574789"/>
    <lineage>
        <taxon>Eukaryota</taxon>
        <taxon>Fungi</taxon>
        <taxon>Dikarya</taxon>
        <taxon>Ascomycota</taxon>
        <taxon>Pezizomycotina</taxon>
        <taxon>Dothideomycetes</taxon>
        <taxon>Pleosporomycetidae</taxon>
        <taxon>Mytilinidiales</taxon>
        <taxon>Mytilinidiaceae</taxon>
        <taxon>Mytilinidion</taxon>
    </lineage>
</organism>
<keyword evidence="1" id="KW-1133">Transmembrane helix</keyword>
<dbReference type="RefSeq" id="XP_033575879.1">
    <property type="nucleotide sequence ID" value="XM_033720146.1"/>
</dbReference>
<keyword evidence="3" id="KW-1185">Reference proteome</keyword>
<keyword evidence="1" id="KW-0472">Membrane</keyword>
<evidence type="ECO:0000256" key="1">
    <source>
        <dbReference type="SAM" id="Phobius"/>
    </source>
</evidence>
<sequence length="80" mass="8932">MLIAERVLILLACVNALPAVWQLMRMLARRPRMRVLRSAHPKRGIQPTTTPSPLIPRDERREVLRAGARVADADAAAQTP</sequence>
<evidence type="ECO:0000313" key="2">
    <source>
        <dbReference type="EMBL" id="KAF2808915.1"/>
    </source>
</evidence>